<evidence type="ECO:0000313" key="3">
    <source>
        <dbReference type="Proteomes" id="UP000603708"/>
    </source>
</evidence>
<feature type="transmembrane region" description="Helical" evidence="1">
    <location>
        <begin position="149"/>
        <end position="169"/>
    </location>
</feature>
<dbReference type="Proteomes" id="UP000603708">
    <property type="component" value="Unassembled WGS sequence"/>
</dbReference>
<evidence type="ECO:0008006" key="4">
    <source>
        <dbReference type="Google" id="ProtNLM"/>
    </source>
</evidence>
<protein>
    <recommendedName>
        <fullName evidence="4">Integral membrane protein</fullName>
    </recommendedName>
</protein>
<keyword evidence="1" id="KW-0472">Membrane</keyword>
<organism evidence="2 3">
    <name type="scientific">Streptomyces sulfonofaciens</name>
    <dbReference type="NCBI Taxonomy" id="68272"/>
    <lineage>
        <taxon>Bacteria</taxon>
        <taxon>Bacillati</taxon>
        <taxon>Actinomycetota</taxon>
        <taxon>Actinomycetes</taxon>
        <taxon>Kitasatosporales</taxon>
        <taxon>Streptomycetaceae</taxon>
        <taxon>Streptomyces</taxon>
    </lineage>
</organism>
<keyword evidence="3" id="KW-1185">Reference proteome</keyword>
<keyword evidence="1" id="KW-1133">Transmembrane helix</keyword>
<feature type="transmembrane region" description="Helical" evidence="1">
    <location>
        <begin position="119"/>
        <end position="137"/>
    </location>
</feature>
<comment type="caution">
    <text evidence="2">The sequence shown here is derived from an EMBL/GenBank/DDBJ whole genome shotgun (WGS) entry which is preliminary data.</text>
</comment>
<dbReference type="AlphaFoldDB" id="A0A919KTH5"/>
<feature type="transmembrane region" description="Helical" evidence="1">
    <location>
        <begin position="20"/>
        <end position="39"/>
    </location>
</feature>
<feature type="transmembrane region" description="Helical" evidence="1">
    <location>
        <begin position="51"/>
        <end position="72"/>
    </location>
</feature>
<dbReference type="EMBL" id="BNCD01000002">
    <property type="protein sequence ID" value="GHH71994.1"/>
    <property type="molecule type" value="Genomic_DNA"/>
</dbReference>
<proteinExistence type="predicted"/>
<name>A0A919KTH5_9ACTN</name>
<keyword evidence="1" id="KW-0812">Transmembrane</keyword>
<dbReference type="RefSeq" id="WP_189929488.1">
    <property type="nucleotide sequence ID" value="NZ_BNCD01000002.1"/>
</dbReference>
<sequence>MADSAPVPAPPLRAEPLQRLLFAGVYGTVLASATASALGHESGPADPGYDALWVLLTALAAAAAHGFAHALAHRTAHGGTATLSTVRSVVQEWPLLAAVVPTLAALAGSYWGWWSENGGIDAALGINTAALFGWGLWSARLADRNWFASCRAGAVDMLLGLLIVLANALSK</sequence>
<gene>
    <name evidence="2" type="ORF">GCM10018793_08300</name>
</gene>
<reference evidence="2" key="2">
    <citation type="submission" date="2020-09" db="EMBL/GenBank/DDBJ databases">
        <authorList>
            <person name="Sun Q."/>
            <person name="Ohkuma M."/>
        </authorList>
    </citation>
    <scope>NUCLEOTIDE SEQUENCE</scope>
    <source>
        <strain evidence="2">JCM 5069</strain>
    </source>
</reference>
<feature type="transmembrane region" description="Helical" evidence="1">
    <location>
        <begin position="93"/>
        <end position="113"/>
    </location>
</feature>
<evidence type="ECO:0000256" key="1">
    <source>
        <dbReference type="SAM" id="Phobius"/>
    </source>
</evidence>
<evidence type="ECO:0000313" key="2">
    <source>
        <dbReference type="EMBL" id="GHH71994.1"/>
    </source>
</evidence>
<reference evidence="2" key="1">
    <citation type="journal article" date="2014" name="Int. J. Syst. Evol. Microbiol.">
        <title>Complete genome sequence of Corynebacterium casei LMG S-19264T (=DSM 44701T), isolated from a smear-ripened cheese.</title>
        <authorList>
            <consortium name="US DOE Joint Genome Institute (JGI-PGF)"/>
            <person name="Walter F."/>
            <person name="Albersmeier A."/>
            <person name="Kalinowski J."/>
            <person name="Ruckert C."/>
        </authorList>
    </citation>
    <scope>NUCLEOTIDE SEQUENCE</scope>
    <source>
        <strain evidence="2">JCM 5069</strain>
    </source>
</reference>
<accession>A0A919KTH5</accession>